<reference evidence="5" key="2">
    <citation type="submission" date="2023-11" db="UniProtKB">
        <authorList>
            <consortium name="WormBaseParasite"/>
        </authorList>
    </citation>
    <scope>IDENTIFICATION</scope>
</reference>
<protein>
    <submittedName>
        <fullName evidence="5">Tudor domain-containing protein</fullName>
    </submittedName>
</protein>
<evidence type="ECO:0000256" key="1">
    <source>
        <dbReference type="SAM" id="MobiDB-lite"/>
    </source>
</evidence>
<dbReference type="Pfam" id="PF00567">
    <property type="entry name" value="TUDOR"/>
    <property type="match status" value="1"/>
</dbReference>
<proteinExistence type="predicted"/>
<keyword evidence="2" id="KW-0812">Transmembrane</keyword>
<organism evidence="4 5">
    <name type="scientific">Schistosoma rodhaini</name>
    <dbReference type="NCBI Taxonomy" id="6188"/>
    <lineage>
        <taxon>Eukaryota</taxon>
        <taxon>Metazoa</taxon>
        <taxon>Spiralia</taxon>
        <taxon>Lophotrochozoa</taxon>
        <taxon>Platyhelminthes</taxon>
        <taxon>Trematoda</taxon>
        <taxon>Digenea</taxon>
        <taxon>Strigeidida</taxon>
        <taxon>Schistosomatoidea</taxon>
        <taxon>Schistosomatidae</taxon>
        <taxon>Schistosoma</taxon>
    </lineage>
</organism>
<feature type="region of interest" description="Disordered" evidence="1">
    <location>
        <begin position="628"/>
        <end position="667"/>
    </location>
</feature>
<evidence type="ECO:0000256" key="2">
    <source>
        <dbReference type="SAM" id="Phobius"/>
    </source>
</evidence>
<name>A0AA85FXV0_9TREM</name>
<dbReference type="WBParaSite" id="SRDH1_66160.1">
    <property type="protein sequence ID" value="SRDH1_66160.1"/>
    <property type="gene ID" value="SRDH1_66160"/>
</dbReference>
<feature type="transmembrane region" description="Helical" evidence="2">
    <location>
        <begin position="6"/>
        <end position="24"/>
    </location>
</feature>
<accession>A0AA85FXV0</accession>
<keyword evidence="2" id="KW-1133">Transmembrane helix</keyword>
<dbReference type="Proteomes" id="UP000050792">
    <property type="component" value="Unassembled WGS sequence"/>
</dbReference>
<feature type="region of interest" description="Disordered" evidence="1">
    <location>
        <begin position="528"/>
        <end position="601"/>
    </location>
</feature>
<feature type="compositionally biased region" description="Low complexity" evidence="1">
    <location>
        <begin position="641"/>
        <end position="656"/>
    </location>
</feature>
<evidence type="ECO:0000313" key="4">
    <source>
        <dbReference type="Proteomes" id="UP000050792"/>
    </source>
</evidence>
<feature type="domain" description="Tudor" evidence="3">
    <location>
        <begin position="305"/>
        <end position="424"/>
    </location>
</feature>
<evidence type="ECO:0000313" key="5">
    <source>
        <dbReference type="WBParaSite" id="SRDH1_66160.1"/>
    </source>
</evidence>
<feature type="compositionally biased region" description="Polar residues" evidence="1">
    <location>
        <begin position="657"/>
        <end position="667"/>
    </location>
</feature>
<feature type="compositionally biased region" description="Polar residues" evidence="1">
    <location>
        <begin position="578"/>
        <end position="588"/>
    </location>
</feature>
<dbReference type="SUPFAM" id="SSF63748">
    <property type="entry name" value="Tudor/PWWP/MBT"/>
    <property type="match status" value="1"/>
</dbReference>
<evidence type="ECO:0000259" key="3">
    <source>
        <dbReference type="Pfam" id="PF00567"/>
    </source>
</evidence>
<dbReference type="InterPro" id="IPR002999">
    <property type="entry name" value="Tudor"/>
</dbReference>
<keyword evidence="2" id="KW-0472">Membrane</keyword>
<sequence>MPTASRLVIYSTCAVTLIYLLNCYRKRRKHRAPISTKSVKVIEHPASSSQSKSYEESSAFQDLIDIEYTDPLNIHTAAFVEVQPRSYFDVQTKFTVERLVALKEQNLELENISFLESLLPVALTSSDPVPAFLTMAASQTVVSTLNSSSVSGSESDRALTPDSNCDFCGINLPPEGFSDPSNDIYEANPEELDGKILPRVLIPSDMWAQVVDRDIWHETFLIPAYMGGVLIGRLGKNVRELRNVWEAEFSLNTCPGKQDTLIFKLSCPLRHKNDVLRWVSHRFRMRPSKTTIGNPNQLKRQLPLGEPVPVQIRSLYGSKELFVTVPDKEYNNYLVMQAELEKDYSTNNNYRMQLCEPVTSGTVAVVPHSQGFARALIISVYPTWPKVAFYYLLDHGTFGVVQLNKLRKIRAKYMRVPYQAIHVSWAHAFPVYSDIPDLHILRTFFNSGRVHAFAVRMETCCRASVAFDILVNACNSGLFIAVPLLIYPRRQSWLNGSSIPYYPFTYSYIDYHSLVTFAVEEDDQVTISHSSFHKRNQSEDSICPSKNQNGNQKKFNKSSDNYYRSQPCGQRRGLRGSATVSNTGNRRQNPYGPNRLQNGPLFATSQKENQFASVKENAIALKCTSSGNEQFGRSQLRKPLSNRNNSVSSSRTVSSNPGRATTFDNHE</sequence>
<keyword evidence="4" id="KW-1185">Reference proteome</keyword>
<reference evidence="4" key="1">
    <citation type="submission" date="2022-06" db="EMBL/GenBank/DDBJ databases">
        <authorList>
            <person name="Berger JAMES D."/>
            <person name="Berger JAMES D."/>
        </authorList>
    </citation>
    <scope>NUCLEOTIDE SEQUENCE [LARGE SCALE GENOMIC DNA]</scope>
</reference>
<dbReference type="Gene3D" id="2.30.30.140">
    <property type="match status" value="1"/>
</dbReference>
<dbReference type="AlphaFoldDB" id="A0AA85FXV0"/>